<dbReference type="Pfam" id="PF00534">
    <property type="entry name" value="Glycos_transf_1"/>
    <property type="match status" value="1"/>
</dbReference>
<dbReference type="GO" id="GO:0016757">
    <property type="term" value="F:glycosyltransferase activity"/>
    <property type="evidence" value="ECO:0007669"/>
    <property type="project" value="InterPro"/>
</dbReference>
<keyword evidence="3" id="KW-1185">Reference proteome</keyword>
<feature type="domain" description="Glycosyl transferase family 1" evidence="1">
    <location>
        <begin position="151"/>
        <end position="309"/>
    </location>
</feature>
<protein>
    <recommendedName>
        <fullName evidence="1">Glycosyl transferase family 1 domain-containing protein</fullName>
    </recommendedName>
</protein>
<dbReference type="EMBL" id="MQWB01000001">
    <property type="protein sequence ID" value="OZC03092.1"/>
    <property type="molecule type" value="Genomic_DNA"/>
</dbReference>
<sequence length="359" mass="38660">MEVAGDDATYAWDTEGESPFPRTCAFPDRTVEAIPNAEMARGITEALDRLDPSAVAFASYSTPDALAALAWCRRKRRTAVMMFDSRAEDAPRSVPREALKRALVSGVDAALVAGTQSRAYARALGIHETYAPLDVVDNASFASGAEQPRPALAPDGPYFLASGRFVGRKNLSTLLRAYATYRTRSDVPWPLVLLGDGPEREPLAALAGEGVTFAGFQQRDALPAFYGHAGAFVHSATQDQWGLVVNEAMAAGLPLLVSTGAGCAPDLVENGENGWTFSPEAEDDLAALLSRTAALAPEVRQRLGQRSREIVASFRPEDFAEGLWRACLTPSKRAFPLRCRLALAALARRDPRAYHAIPD</sequence>
<name>A0A259TZB1_9BACT</name>
<reference evidence="2 3" key="1">
    <citation type="submission" date="2016-11" db="EMBL/GenBank/DDBJ databases">
        <title>Study of marine rhodopsin-containing bacteria.</title>
        <authorList>
            <person name="Yoshizawa S."/>
            <person name="Kumagai Y."/>
            <person name="Kogure K."/>
        </authorList>
    </citation>
    <scope>NUCLEOTIDE SEQUENCE [LARGE SCALE GENOMIC DNA]</scope>
    <source>
        <strain evidence="2 3">SG-29</strain>
    </source>
</reference>
<dbReference type="AlphaFoldDB" id="A0A259TZB1"/>
<evidence type="ECO:0000259" key="1">
    <source>
        <dbReference type="Pfam" id="PF00534"/>
    </source>
</evidence>
<dbReference type="PANTHER" id="PTHR45947">
    <property type="entry name" value="SULFOQUINOVOSYL TRANSFERASE SQD2"/>
    <property type="match status" value="1"/>
</dbReference>
<dbReference type="CDD" id="cd03801">
    <property type="entry name" value="GT4_PimA-like"/>
    <property type="match status" value="1"/>
</dbReference>
<evidence type="ECO:0000313" key="3">
    <source>
        <dbReference type="Proteomes" id="UP000216446"/>
    </source>
</evidence>
<gene>
    <name evidence="2" type="ORF">BSZ36_08970</name>
</gene>
<dbReference type="PANTHER" id="PTHR45947:SF3">
    <property type="entry name" value="SULFOQUINOVOSYL TRANSFERASE SQD2"/>
    <property type="match status" value="1"/>
</dbReference>
<dbReference type="Gene3D" id="3.40.50.2000">
    <property type="entry name" value="Glycogen Phosphorylase B"/>
    <property type="match status" value="2"/>
</dbReference>
<dbReference type="SUPFAM" id="SSF53756">
    <property type="entry name" value="UDP-Glycosyltransferase/glycogen phosphorylase"/>
    <property type="match status" value="1"/>
</dbReference>
<dbReference type="Proteomes" id="UP000216446">
    <property type="component" value="Unassembled WGS sequence"/>
</dbReference>
<accession>A0A259TZB1</accession>
<dbReference type="InterPro" id="IPR050194">
    <property type="entry name" value="Glycosyltransferase_grp1"/>
</dbReference>
<comment type="caution">
    <text evidence="2">The sequence shown here is derived from an EMBL/GenBank/DDBJ whole genome shotgun (WGS) entry which is preliminary data.</text>
</comment>
<dbReference type="InParanoid" id="A0A259TZB1"/>
<dbReference type="InterPro" id="IPR001296">
    <property type="entry name" value="Glyco_trans_1"/>
</dbReference>
<evidence type="ECO:0000313" key="2">
    <source>
        <dbReference type="EMBL" id="OZC03092.1"/>
    </source>
</evidence>
<proteinExistence type="predicted"/>
<organism evidence="2 3">
    <name type="scientific">Rubricoccus marinus</name>
    <dbReference type="NCBI Taxonomy" id="716817"/>
    <lineage>
        <taxon>Bacteria</taxon>
        <taxon>Pseudomonadati</taxon>
        <taxon>Rhodothermota</taxon>
        <taxon>Rhodothermia</taxon>
        <taxon>Rhodothermales</taxon>
        <taxon>Rubricoccaceae</taxon>
        <taxon>Rubricoccus</taxon>
    </lineage>
</organism>